<evidence type="ECO:0000256" key="2">
    <source>
        <dbReference type="ARBA" id="ARBA00022771"/>
    </source>
</evidence>
<evidence type="ECO:0000256" key="3">
    <source>
        <dbReference type="ARBA" id="ARBA00022833"/>
    </source>
</evidence>
<reference evidence="7" key="1">
    <citation type="journal article" date="2019" name="bioRxiv">
        <title>Genomics, evolutionary history and diagnostics of the Alternaria alternata species group including apple and Asian pear pathotypes.</title>
        <authorList>
            <person name="Armitage A.D."/>
            <person name="Cockerton H.M."/>
            <person name="Sreenivasaprasad S."/>
            <person name="Woodhall J.W."/>
            <person name="Lane C.R."/>
            <person name="Harrison R.J."/>
            <person name="Clarkson J.P."/>
        </authorList>
    </citation>
    <scope>NUCLEOTIDE SEQUENCE [LARGE SCALE GENOMIC DNA]</scope>
    <source>
        <strain evidence="7">RGR 97.0016</strain>
    </source>
</reference>
<feature type="domain" description="MYND-type" evidence="5">
    <location>
        <begin position="35"/>
        <end position="73"/>
    </location>
</feature>
<dbReference type="Pfam" id="PF01753">
    <property type="entry name" value="zf-MYND"/>
    <property type="match status" value="1"/>
</dbReference>
<evidence type="ECO:0000256" key="1">
    <source>
        <dbReference type="ARBA" id="ARBA00022723"/>
    </source>
</evidence>
<dbReference type="Proteomes" id="UP000293823">
    <property type="component" value="Unassembled WGS sequence"/>
</dbReference>
<dbReference type="Gene3D" id="6.10.140.2220">
    <property type="match status" value="1"/>
</dbReference>
<evidence type="ECO:0000256" key="4">
    <source>
        <dbReference type="PROSITE-ProRule" id="PRU00134"/>
    </source>
</evidence>
<name>A0A4Q4SN74_9PLEO</name>
<evidence type="ECO:0000313" key="6">
    <source>
        <dbReference type="EMBL" id="RYO71679.1"/>
    </source>
</evidence>
<comment type="caution">
    <text evidence="6">The sequence shown here is derived from an EMBL/GenBank/DDBJ whole genome shotgun (WGS) entry which is preliminary data.</text>
</comment>
<accession>A0A4Q4SN74</accession>
<dbReference type="SUPFAM" id="SSF144232">
    <property type="entry name" value="HIT/MYND zinc finger-like"/>
    <property type="match status" value="1"/>
</dbReference>
<dbReference type="GO" id="GO:0008270">
    <property type="term" value="F:zinc ion binding"/>
    <property type="evidence" value="ECO:0007669"/>
    <property type="project" value="UniProtKB-KW"/>
</dbReference>
<protein>
    <recommendedName>
        <fullName evidence="5">MYND-type domain-containing protein</fullName>
    </recommendedName>
</protein>
<dbReference type="AlphaFoldDB" id="A0A4Q4SN74"/>
<dbReference type="PROSITE" id="PS50865">
    <property type="entry name" value="ZF_MYND_2"/>
    <property type="match status" value="1"/>
</dbReference>
<dbReference type="OrthoDB" id="437457at2759"/>
<evidence type="ECO:0000259" key="5">
    <source>
        <dbReference type="PROSITE" id="PS50865"/>
    </source>
</evidence>
<dbReference type="PROSITE" id="PS01360">
    <property type="entry name" value="ZF_MYND_1"/>
    <property type="match status" value="1"/>
</dbReference>
<gene>
    <name evidence="6" type="ORF">AA0113_g1871</name>
</gene>
<dbReference type="InterPro" id="IPR002893">
    <property type="entry name" value="Znf_MYND"/>
</dbReference>
<proteinExistence type="predicted"/>
<sequence length="236" mass="26500">MSSIGSHISQDFGYPLMLEDYIPISPPSTNIPDLCATCHASSAKNKCSKCKSIRYCSPACQKHDWDANHKLICKSYVNATQKPIHESLRRVLYFPEKFHKPLFSVLAFDEKGTVGGLEDHFPAVPAQEIKKLSFHNRYLPYFVQINYDANTHGERALNENKTFGLPFRGPIVVLAYDLDVALSGPALNVDTTIMGPLVEYVKLCREYDGPKFIEQPQQRYTKAELENILSNSAVSG</sequence>
<keyword evidence="1" id="KW-0479">Metal-binding</keyword>
<keyword evidence="7" id="KW-1185">Reference proteome</keyword>
<keyword evidence="2 4" id="KW-0863">Zinc-finger</keyword>
<keyword evidence="3" id="KW-0862">Zinc</keyword>
<evidence type="ECO:0000313" key="7">
    <source>
        <dbReference type="Proteomes" id="UP000293823"/>
    </source>
</evidence>
<organism evidence="6 7">
    <name type="scientific">Alternaria arborescens</name>
    <dbReference type="NCBI Taxonomy" id="156630"/>
    <lineage>
        <taxon>Eukaryota</taxon>
        <taxon>Fungi</taxon>
        <taxon>Dikarya</taxon>
        <taxon>Ascomycota</taxon>
        <taxon>Pezizomycotina</taxon>
        <taxon>Dothideomycetes</taxon>
        <taxon>Pleosporomycetidae</taxon>
        <taxon>Pleosporales</taxon>
        <taxon>Pleosporineae</taxon>
        <taxon>Pleosporaceae</taxon>
        <taxon>Alternaria</taxon>
        <taxon>Alternaria sect. Alternaria</taxon>
    </lineage>
</organism>
<dbReference type="EMBL" id="PEJP01000006">
    <property type="protein sequence ID" value="RYO71679.1"/>
    <property type="molecule type" value="Genomic_DNA"/>
</dbReference>